<organism evidence="1">
    <name type="scientific">Coccolithus braarudii</name>
    <dbReference type="NCBI Taxonomy" id="221442"/>
    <lineage>
        <taxon>Eukaryota</taxon>
        <taxon>Haptista</taxon>
        <taxon>Haptophyta</taxon>
        <taxon>Prymnesiophyceae</taxon>
        <taxon>Coccolithales</taxon>
        <taxon>Coccolithaceae</taxon>
        <taxon>Coccolithus</taxon>
    </lineage>
</organism>
<gene>
    <name evidence="1" type="ORF">CPEL01642_LOCUS9112</name>
</gene>
<proteinExistence type="predicted"/>
<dbReference type="EMBL" id="HBEY01018929">
    <property type="protein sequence ID" value="CAD8605777.1"/>
    <property type="molecule type" value="Transcribed_RNA"/>
</dbReference>
<name>A0A7S0LAV8_9EUKA</name>
<evidence type="ECO:0000313" key="1">
    <source>
        <dbReference type="EMBL" id="CAD8605777.1"/>
    </source>
</evidence>
<reference evidence="1" key="1">
    <citation type="submission" date="2021-01" db="EMBL/GenBank/DDBJ databases">
        <authorList>
            <person name="Corre E."/>
            <person name="Pelletier E."/>
            <person name="Niang G."/>
            <person name="Scheremetjew M."/>
            <person name="Finn R."/>
            <person name="Kale V."/>
            <person name="Holt S."/>
            <person name="Cochrane G."/>
            <person name="Meng A."/>
            <person name="Brown T."/>
            <person name="Cohen L."/>
        </authorList>
    </citation>
    <scope>NUCLEOTIDE SEQUENCE</scope>
    <source>
        <strain evidence="1">PLY182g</strain>
    </source>
</reference>
<feature type="non-terminal residue" evidence="1">
    <location>
        <position position="164"/>
    </location>
</feature>
<sequence>MTGDWKSDVLFNHHENAGRHQGLEKMEAVVISEEIMRLQAKEREKLTTGTQAEPLAWDECQQRLEVAAAHLSGLKEPLTTRDAHSLVEAQVVLELVLLRLHLQPDKAHTRFLPTVAMLGSTAEAGLAIHRGSEDAESGGSLGEEHGIVVGAMRAVLEKCLCVIA</sequence>
<accession>A0A7S0LAV8</accession>
<protein>
    <submittedName>
        <fullName evidence="1">Uncharacterized protein</fullName>
    </submittedName>
</protein>
<dbReference type="AlphaFoldDB" id="A0A7S0LAV8"/>